<dbReference type="Pfam" id="PF03110">
    <property type="entry name" value="SBP"/>
    <property type="match status" value="1"/>
</dbReference>
<dbReference type="AlphaFoldDB" id="A0AAE1J4F5"/>
<dbReference type="PANTHER" id="PTHR31251:SF102">
    <property type="entry name" value="SBP-TYPE DOMAIN-CONTAINING PROTEIN"/>
    <property type="match status" value="1"/>
</dbReference>
<keyword evidence="7" id="KW-0804">Transcription</keyword>
<organism evidence="11 12">
    <name type="scientific">Acacia crassicarpa</name>
    <name type="common">northern wattle</name>
    <dbReference type="NCBI Taxonomy" id="499986"/>
    <lineage>
        <taxon>Eukaryota</taxon>
        <taxon>Viridiplantae</taxon>
        <taxon>Streptophyta</taxon>
        <taxon>Embryophyta</taxon>
        <taxon>Tracheophyta</taxon>
        <taxon>Spermatophyta</taxon>
        <taxon>Magnoliopsida</taxon>
        <taxon>eudicotyledons</taxon>
        <taxon>Gunneridae</taxon>
        <taxon>Pentapetalae</taxon>
        <taxon>rosids</taxon>
        <taxon>fabids</taxon>
        <taxon>Fabales</taxon>
        <taxon>Fabaceae</taxon>
        <taxon>Caesalpinioideae</taxon>
        <taxon>mimosoid clade</taxon>
        <taxon>Acacieae</taxon>
        <taxon>Acacia</taxon>
    </lineage>
</organism>
<dbReference type="InterPro" id="IPR004333">
    <property type="entry name" value="SBP_dom"/>
</dbReference>
<dbReference type="GO" id="GO:0003677">
    <property type="term" value="F:DNA binding"/>
    <property type="evidence" value="ECO:0007669"/>
    <property type="project" value="UniProtKB-KW"/>
</dbReference>
<keyword evidence="2" id="KW-0479">Metal-binding</keyword>
<dbReference type="InterPro" id="IPR036893">
    <property type="entry name" value="SBP_sf"/>
</dbReference>
<evidence type="ECO:0000256" key="5">
    <source>
        <dbReference type="ARBA" id="ARBA00023015"/>
    </source>
</evidence>
<comment type="subcellular location">
    <subcellularLocation>
        <location evidence="1">Nucleus</location>
    </subcellularLocation>
</comment>
<reference evidence="11" key="1">
    <citation type="submission" date="2023-10" db="EMBL/GenBank/DDBJ databases">
        <title>Chromosome-level genome of the transformable northern wattle, Acacia crassicarpa.</title>
        <authorList>
            <person name="Massaro I."/>
            <person name="Sinha N.R."/>
            <person name="Poethig S."/>
            <person name="Leichty A.R."/>
        </authorList>
    </citation>
    <scope>NUCLEOTIDE SEQUENCE</scope>
    <source>
        <strain evidence="11">Acra3RX</strain>
        <tissue evidence="11">Leaf</tissue>
    </source>
</reference>
<comment type="caution">
    <text evidence="11">The sequence shown here is derived from an EMBL/GenBank/DDBJ whole genome shotgun (WGS) entry which is preliminary data.</text>
</comment>
<evidence type="ECO:0000259" key="10">
    <source>
        <dbReference type="PROSITE" id="PS51141"/>
    </source>
</evidence>
<feature type="domain" description="SBP-type" evidence="10">
    <location>
        <begin position="146"/>
        <end position="223"/>
    </location>
</feature>
<evidence type="ECO:0000256" key="6">
    <source>
        <dbReference type="ARBA" id="ARBA00023125"/>
    </source>
</evidence>
<keyword evidence="6" id="KW-0238">DNA-binding</keyword>
<evidence type="ECO:0000256" key="1">
    <source>
        <dbReference type="ARBA" id="ARBA00004123"/>
    </source>
</evidence>
<name>A0AAE1J4F5_9FABA</name>
<evidence type="ECO:0000256" key="3">
    <source>
        <dbReference type="ARBA" id="ARBA00022771"/>
    </source>
</evidence>
<dbReference type="Gene3D" id="4.10.1100.10">
    <property type="entry name" value="Transcription factor, SBP-box domain"/>
    <property type="match status" value="1"/>
</dbReference>
<dbReference type="SUPFAM" id="SSF103612">
    <property type="entry name" value="SBT domain"/>
    <property type="match status" value="1"/>
</dbReference>
<dbReference type="PANTHER" id="PTHR31251">
    <property type="entry name" value="SQUAMOSA PROMOTER-BINDING-LIKE PROTEIN 4"/>
    <property type="match status" value="1"/>
</dbReference>
<keyword evidence="4" id="KW-0862">Zinc</keyword>
<dbReference type="GO" id="GO:0005634">
    <property type="term" value="C:nucleus"/>
    <property type="evidence" value="ECO:0007669"/>
    <property type="project" value="UniProtKB-SubCell"/>
</dbReference>
<gene>
    <name evidence="11" type="ORF">QN277_029005</name>
</gene>
<evidence type="ECO:0000256" key="4">
    <source>
        <dbReference type="ARBA" id="ARBA00022833"/>
    </source>
</evidence>
<keyword evidence="8" id="KW-0539">Nucleus</keyword>
<keyword evidence="5" id="KW-0805">Transcription regulation</keyword>
<dbReference type="PROSITE" id="PS51141">
    <property type="entry name" value="ZF_SBP"/>
    <property type="match status" value="1"/>
</dbReference>
<keyword evidence="3 9" id="KW-0863">Zinc-finger</keyword>
<evidence type="ECO:0000256" key="8">
    <source>
        <dbReference type="ARBA" id="ARBA00023242"/>
    </source>
</evidence>
<evidence type="ECO:0000313" key="11">
    <source>
        <dbReference type="EMBL" id="KAK4263616.1"/>
    </source>
</evidence>
<evidence type="ECO:0000256" key="9">
    <source>
        <dbReference type="PROSITE-ProRule" id="PRU00470"/>
    </source>
</evidence>
<evidence type="ECO:0000256" key="7">
    <source>
        <dbReference type="ARBA" id="ARBA00023163"/>
    </source>
</evidence>
<accession>A0AAE1J4F5</accession>
<proteinExistence type="predicted"/>
<keyword evidence="12" id="KW-1185">Reference proteome</keyword>
<dbReference type="InterPro" id="IPR044817">
    <property type="entry name" value="SBP-like"/>
</dbReference>
<sequence>MDSWTYLSEEKGSLISDEMDFSLEAFMRGKKGKESCNLERDGFGHSVGEAKSMKVFDLGFHDLFHNELHRNHSKRVASSTNVISMDSSFAEQESQPMFLGSLVESKSPNMSSLIDLKLGRIADCNKDASSDKIARRARSSGSPSQTPFCQVYGCNMDLSFSKEYHKRHRVCDAHSKTAKVIVNGIEQRFCQQCSRFHLLAEFDDGKRSCRRRLAGHNQRRRKPQFDYLSGKPYKMVQLRQGTKCMEASFQKKPQFASQDMISCGILYEQTDLSITPHGSCALSLLSVQLQNPPCHLAGNPGPSSHACRTICANLSDERVSKIIHLGTNPVDKYEQNESSQQQHGLSSMEAIKNGSILLSNTDNAQSLQVCQTSELLDTKHYDSPEDGATVDLLQLSSHLQRVEFQRNSFLQCGL</sequence>
<evidence type="ECO:0000313" key="12">
    <source>
        <dbReference type="Proteomes" id="UP001293593"/>
    </source>
</evidence>
<evidence type="ECO:0000256" key="2">
    <source>
        <dbReference type="ARBA" id="ARBA00022723"/>
    </source>
</evidence>
<dbReference type="FunFam" id="4.10.1100.10:FF:000001">
    <property type="entry name" value="Squamosa promoter-binding-like protein 14"/>
    <property type="match status" value="1"/>
</dbReference>
<protein>
    <recommendedName>
        <fullName evidence="10">SBP-type domain-containing protein</fullName>
    </recommendedName>
</protein>
<dbReference type="GO" id="GO:0008270">
    <property type="term" value="F:zinc ion binding"/>
    <property type="evidence" value="ECO:0007669"/>
    <property type="project" value="UniProtKB-KW"/>
</dbReference>
<dbReference type="Proteomes" id="UP001293593">
    <property type="component" value="Unassembled WGS sequence"/>
</dbReference>
<dbReference type="EMBL" id="JAWXYG010000009">
    <property type="protein sequence ID" value="KAK4263616.1"/>
    <property type="molecule type" value="Genomic_DNA"/>
</dbReference>